<evidence type="ECO:0000256" key="5">
    <source>
        <dbReference type="SAM" id="MobiDB-lite"/>
    </source>
</evidence>
<dbReference type="EMBL" id="CM031832">
    <property type="protein sequence ID" value="KAG6698828.1"/>
    <property type="molecule type" value="Genomic_DNA"/>
</dbReference>
<gene>
    <name evidence="7" type="ORF">I3842_08G038800</name>
</gene>
<dbReference type="AlphaFoldDB" id="A0A922J9S7"/>
<sequence length="120" mass="13796">MLSGEKVSSEDSSSSLVTHTLRNNPMCTCGSPASLRISNTPRNPGRSFFGCSKYNSQGLPHYNYFKWADNDSGHEREKELVKIEINSLRNEEELQKTKAEFQFQQIAKELRRREEEVPRS</sequence>
<dbReference type="GO" id="GO:0008270">
    <property type="term" value="F:zinc ion binding"/>
    <property type="evidence" value="ECO:0007669"/>
    <property type="project" value="UniProtKB-KW"/>
</dbReference>
<feature type="domain" description="GRF-type" evidence="6">
    <location>
        <begin position="27"/>
        <end position="71"/>
    </location>
</feature>
<evidence type="ECO:0000313" key="8">
    <source>
        <dbReference type="Proteomes" id="UP000811246"/>
    </source>
</evidence>
<reference evidence="7" key="1">
    <citation type="submission" date="2021-01" db="EMBL/GenBank/DDBJ databases">
        <authorList>
            <person name="Lovell J.T."/>
            <person name="Bentley N."/>
            <person name="Bhattarai G."/>
            <person name="Jenkins J.W."/>
            <person name="Sreedasyam A."/>
            <person name="Alarcon Y."/>
            <person name="Bock C."/>
            <person name="Boston L."/>
            <person name="Carlson J."/>
            <person name="Cervantes K."/>
            <person name="Clermont K."/>
            <person name="Krom N."/>
            <person name="Kubenka K."/>
            <person name="Mamidi S."/>
            <person name="Mattison C."/>
            <person name="Monteros M."/>
            <person name="Pisani C."/>
            <person name="Plott C."/>
            <person name="Rajasekar S."/>
            <person name="Rhein H.S."/>
            <person name="Rohla C."/>
            <person name="Song M."/>
            <person name="Hilaire R.S."/>
            <person name="Shu S."/>
            <person name="Wells L."/>
            <person name="Wang X."/>
            <person name="Webber J."/>
            <person name="Heerema R.J."/>
            <person name="Klein P."/>
            <person name="Conner P."/>
            <person name="Grauke L."/>
            <person name="Grimwood J."/>
            <person name="Schmutz J."/>
            <person name="Randall J.J."/>
        </authorList>
    </citation>
    <scope>NUCLEOTIDE SEQUENCE</scope>
    <source>
        <tissue evidence="7">Leaf</tissue>
    </source>
</reference>
<dbReference type="Proteomes" id="UP000811246">
    <property type="component" value="Chromosome 8"/>
</dbReference>
<comment type="caution">
    <text evidence="7">The sequence shown here is derived from an EMBL/GenBank/DDBJ whole genome shotgun (WGS) entry which is preliminary data.</text>
</comment>
<evidence type="ECO:0000313" key="7">
    <source>
        <dbReference type="EMBL" id="KAG6698828.1"/>
    </source>
</evidence>
<dbReference type="PANTHER" id="PTHR33248">
    <property type="entry name" value="ZINC ION-BINDING PROTEIN"/>
    <property type="match status" value="1"/>
</dbReference>
<organism evidence="7 8">
    <name type="scientific">Carya illinoinensis</name>
    <name type="common">Pecan</name>
    <dbReference type="NCBI Taxonomy" id="32201"/>
    <lineage>
        <taxon>Eukaryota</taxon>
        <taxon>Viridiplantae</taxon>
        <taxon>Streptophyta</taxon>
        <taxon>Embryophyta</taxon>
        <taxon>Tracheophyta</taxon>
        <taxon>Spermatophyta</taxon>
        <taxon>Magnoliopsida</taxon>
        <taxon>eudicotyledons</taxon>
        <taxon>Gunneridae</taxon>
        <taxon>Pentapetalae</taxon>
        <taxon>rosids</taxon>
        <taxon>fabids</taxon>
        <taxon>Fagales</taxon>
        <taxon>Juglandaceae</taxon>
        <taxon>Carya</taxon>
    </lineage>
</organism>
<accession>A0A922J9S7</accession>
<proteinExistence type="predicted"/>
<feature type="region of interest" description="Disordered" evidence="5">
    <location>
        <begin position="1"/>
        <end position="23"/>
    </location>
</feature>
<dbReference type="Pfam" id="PF06839">
    <property type="entry name" value="Zn_ribbon_GRF"/>
    <property type="match status" value="1"/>
</dbReference>
<evidence type="ECO:0000256" key="3">
    <source>
        <dbReference type="ARBA" id="ARBA00022833"/>
    </source>
</evidence>
<evidence type="ECO:0000256" key="4">
    <source>
        <dbReference type="PROSITE-ProRule" id="PRU01343"/>
    </source>
</evidence>
<evidence type="ECO:0000256" key="1">
    <source>
        <dbReference type="ARBA" id="ARBA00022723"/>
    </source>
</evidence>
<dbReference type="InterPro" id="IPR010666">
    <property type="entry name" value="Znf_GRF"/>
</dbReference>
<protein>
    <recommendedName>
        <fullName evidence="6">GRF-type domain-containing protein</fullName>
    </recommendedName>
</protein>
<keyword evidence="2 4" id="KW-0863">Zinc-finger</keyword>
<name>A0A922J9S7_CARIL</name>
<keyword evidence="3" id="KW-0862">Zinc</keyword>
<keyword evidence="1" id="KW-0479">Metal-binding</keyword>
<evidence type="ECO:0000256" key="2">
    <source>
        <dbReference type="ARBA" id="ARBA00022771"/>
    </source>
</evidence>
<dbReference type="PROSITE" id="PS51999">
    <property type="entry name" value="ZF_GRF"/>
    <property type="match status" value="1"/>
</dbReference>
<evidence type="ECO:0000259" key="6">
    <source>
        <dbReference type="PROSITE" id="PS51999"/>
    </source>
</evidence>